<evidence type="ECO:0000256" key="6">
    <source>
        <dbReference type="ARBA" id="ARBA00023170"/>
    </source>
</evidence>
<keyword evidence="7 8" id="KW-0807">Transducer</keyword>
<dbReference type="STRING" id="50429.A0A2B4SMX5"/>
<dbReference type="GO" id="GO:0005886">
    <property type="term" value="C:plasma membrane"/>
    <property type="evidence" value="ECO:0007669"/>
    <property type="project" value="TreeGrafter"/>
</dbReference>
<keyword evidence="2 8" id="KW-0812">Transmembrane</keyword>
<dbReference type="Proteomes" id="UP000225706">
    <property type="component" value="Unassembled WGS sequence"/>
</dbReference>
<dbReference type="GO" id="GO:0004930">
    <property type="term" value="F:G protein-coupled receptor activity"/>
    <property type="evidence" value="ECO:0007669"/>
    <property type="project" value="UniProtKB-KW"/>
</dbReference>
<dbReference type="PRINTS" id="PR00237">
    <property type="entry name" value="GPCRRHODOPSN"/>
</dbReference>
<evidence type="ECO:0000256" key="2">
    <source>
        <dbReference type="ARBA" id="ARBA00022692"/>
    </source>
</evidence>
<evidence type="ECO:0000256" key="8">
    <source>
        <dbReference type="RuleBase" id="RU000688"/>
    </source>
</evidence>
<feature type="domain" description="G-protein coupled receptors family 1 profile" evidence="10">
    <location>
        <begin position="42"/>
        <end position="226"/>
    </location>
</feature>
<feature type="transmembrane region" description="Helical" evidence="9">
    <location>
        <begin position="29"/>
        <end position="51"/>
    </location>
</feature>
<dbReference type="InterPro" id="IPR017452">
    <property type="entry name" value="GPCR_Rhodpsn_7TM"/>
</dbReference>
<comment type="similarity">
    <text evidence="8">Belongs to the G-protein coupled receptor 1 family.</text>
</comment>
<feature type="transmembrane region" description="Helical" evidence="9">
    <location>
        <begin position="150"/>
        <end position="171"/>
    </location>
</feature>
<dbReference type="OrthoDB" id="5981855at2759"/>
<reference evidence="12" key="1">
    <citation type="journal article" date="2017" name="bioRxiv">
        <title>Comparative analysis of the genomes of Stylophora pistillata and Acropora digitifera provides evidence for extensive differences between species of corals.</title>
        <authorList>
            <person name="Voolstra C.R."/>
            <person name="Li Y."/>
            <person name="Liew Y.J."/>
            <person name="Baumgarten S."/>
            <person name="Zoccola D."/>
            <person name="Flot J.-F."/>
            <person name="Tambutte S."/>
            <person name="Allemand D."/>
            <person name="Aranda M."/>
        </authorList>
    </citation>
    <scope>NUCLEOTIDE SEQUENCE [LARGE SCALE GENOMIC DNA]</scope>
</reference>
<comment type="caution">
    <text evidence="11">The sequence shown here is derived from an EMBL/GenBank/DDBJ whole genome shotgun (WGS) entry which is preliminary data.</text>
</comment>
<keyword evidence="3 9" id="KW-1133">Transmembrane helix</keyword>
<dbReference type="PANTHER" id="PTHR45695:SF9">
    <property type="entry name" value="LEUCOKININ RECEPTOR"/>
    <property type="match status" value="1"/>
</dbReference>
<organism evidence="11 12">
    <name type="scientific">Stylophora pistillata</name>
    <name type="common">Smooth cauliflower coral</name>
    <dbReference type="NCBI Taxonomy" id="50429"/>
    <lineage>
        <taxon>Eukaryota</taxon>
        <taxon>Metazoa</taxon>
        <taxon>Cnidaria</taxon>
        <taxon>Anthozoa</taxon>
        <taxon>Hexacorallia</taxon>
        <taxon>Scleractinia</taxon>
        <taxon>Astrocoeniina</taxon>
        <taxon>Pocilloporidae</taxon>
        <taxon>Stylophora</taxon>
    </lineage>
</organism>
<sequence length="378" mass="42229">MDGNITLNATDSPNCGIPNSSPLIPICQLLAYTTLFIMSIIGNSILIGAIVNYPRTQTIINYFIINMAVSDLLTSVFDMAVQIWHYGLLIADKQFEWFGGVFGEFMCKFVVFIQGAAQACTIFTLAAIAINRFRAVMFPMRHAASKTSVVMILLLIWGSSFAIASPMLYAMRLHEEQGAFYCSENWEPLFDEASSPRHYTLVLFGSLYVAPLLIIAILYSVIAFKLWSPLFHVGNSSYAYLHQMNPLFSRQASTGIKLHSGRCEVECQQVNGTKSFQSAYNSFNSLVELQVEVALVVNLLKFCQAKTTLTIVFYREAYPANIHGLTVHTRNVRSKAGEAVAESFETVSKILAKYNEDNWIYHTVTTGQKECQESTSRS</sequence>
<keyword evidence="5 9" id="KW-0472">Membrane</keyword>
<proteinExistence type="inferred from homology"/>
<evidence type="ECO:0000256" key="5">
    <source>
        <dbReference type="ARBA" id="ARBA00023136"/>
    </source>
</evidence>
<evidence type="ECO:0000256" key="4">
    <source>
        <dbReference type="ARBA" id="ARBA00023040"/>
    </source>
</evidence>
<feature type="transmembrane region" description="Helical" evidence="9">
    <location>
        <begin position="109"/>
        <end position="130"/>
    </location>
</feature>
<evidence type="ECO:0000313" key="11">
    <source>
        <dbReference type="EMBL" id="PFX29872.1"/>
    </source>
</evidence>
<feature type="transmembrane region" description="Helical" evidence="9">
    <location>
        <begin position="63"/>
        <end position="89"/>
    </location>
</feature>
<evidence type="ECO:0000256" key="9">
    <source>
        <dbReference type="SAM" id="Phobius"/>
    </source>
</evidence>
<evidence type="ECO:0000256" key="7">
    <source>
        <dbReference type="ARBA" id="ARBA00023224"/>
    </source>
</evidence>
<keyword evidence="12" id="KW-1185">Reference proteome</keyword>
<feature type="transmembrane region" description="Helical" evidence="9">
    <location>
        <begin position="199"/>
        <end position="222"/>
    </location>
</feature>
<dbReference type="PROSITE" id="PS50262">
    <property type="entry name" value="G_PROTEIN_RECEP_F1_2"/>
    <property type="match status" value="1"/>
</dbReference>
<dbReference type="AlphaFoldDB" id="A0A2B4SMX5"/>
<dbReference type="SUPFAM" id="SSF81321">
    <property type="entry name" value="Family A G protein-coupled receptor-like"/>
    <property type="match status" value="1"/>
</dbReference>
<keyword evidence="6 8" id="KW-0675">Receptor</keyword>
<accession>A0A2B4SMX5</accession>
<dbReference type="InterPro" id="IPR000276">
    <property type="entry name" value="GPCR_Rhodpsn"/>
</dbReference>
<name>A0A2B4SMX5_STYPI</name>
<evidence type="ECO:0000259" key="10">
    <source>
        <dbReference type="PROSITE" id="PS50262"/>
    </source>
</evidence>
<dbReference type="Gene3D" id="1.20.1070.10">
    <property type="entry name" value="Rhodopsin 7-helix transmembrane proteins"/>
    <property type="match status" value="1"/>
</dbReference>
<protein>
    <submittedName>
        <fullName evidence="11">Neuropeptide FF receptor 2</fullName>
    </submittedName>
</protein>
<dbReference type="PROSITE" id="PS00237">
    <property type="entry name" value="G_PROTEIN_RECEP_F1_1"/>
    <property type="match status" value="1"/>
</dbReference>
<keyword evidence="4 8" id="KW-0297">G-protein coupled receptor</keyword>
<comment type="subcellular location">
    <subcellularLocation>
        <location evidence="1">Membrane</location>
        <topology evidence="1">Multi-pass membrane protein</topology>
    </subcellularLocation>
</comment>
<gene>
    <name evidence="11" type="primary">Npffr2</name>
    <name evidence="11" type="ORF">AWC38_SpisGene5378</name>
</gene>
<dbReference type="EMBL" id="LSMT01000059">
    <property type="protein sequence ID" value="PFX29872.1"/>
    <property type="molecule type" value="Genomic_DNA"/>
</dbReference>
<dbReference type="PANTHER" id="PTHR45695">
    <property type="entry name" value="LEUCOKININ RECEPTOR-RELATED"/>
    <property type="match status" value="1"/>
</dbReference>
<evidence type="ECO:0000313" key="12">
    <source>
        <dbReference type="Proteomes" id="UP000225706"/>
    </source>
</evidence>
<evidence type="ECO:0000256" key="1">
    <source>
        <dbReference type="ARBA" id="ARBA00004141"/>
    </source>
</evidence>
<dbReference type="Pfam" id="PF00001">
    <property type="entry name" value="7tm_1"/>
    <property type="match status" value="1"/>
</dbReference>
<evidence type="ECO:0000256" key="3">
    <source>
        <dbReference type="ARBA" id="ARBA00022989"/>
    </source>
</evidence>